<comment type="cofactor">
    <cofactor evidence="1">
        <name>Zn(2+)</name>
        <dbReference type="ChEBI" id="CHEBI:29105"/>
    </cofactor>
</comment>
<dbReference type="CDD" id="cd08298">
    <property type="entry name" value="CAD2"/>
    <property type="match status" value="1"/>
</dbReference>
<organism evidence="7">
    <name type="scientific">Staphylothermus marinus</name>
    <dbReference type="NCBI Taxonomy" id="2280"/>
    <lineage>
        <taxon>Archaea</taxon>
        <taxon>Thermoproteota</taxon>
        <taxon>Thermoprotei</taxon>
        <taxon>Desulfurococcales</taxon>
        <taxon>Desulfurococcaceae</taxon>
        <taxon>Staphylothermus</taxon>
    </lineage>
</organism>
<dbReference type="GO" id="GO:0046872">
    <property type="term" value="F:metal ion binding"/>
    <property type="evidence" value="ECO:0007669"/>
    <property type="project" value="UniProtKB-KW"/>
</dbReference>
<feature type="domain" description="Alcohol dehydrogenase-like N-terminal" evidence="6">
    <location>
        <begin position="30"/>
        <end position="140"/>
    </location>
</feature>
<comment type="caution">
    <text evidence="7">The sequence shown here is derived from an EMBL/GenBank/DDBJ whole genome shotgun (WGS) entry which is preliminary data.</text>
</comment>
<evidence type="ECO:0000256" key="1">
    <source>
        <dbReference type="ARBA" id="ARBA00001947"/>
    </source>
</evidence>
<dbReference type="InterPro" id="IPR014187">
    <property type="entry name" value="ADH_Zn_typ-2"/>
</dbReference>
<dbReference type="NCBIfam" id="TIGR02822">
    <property type="entry name" value="adh_fam_2"/>
    <property type="match status" value="1"/>
</dbReference>
<gene>
    <name evidence="8" type="ORF">ENT92_03060</name>
    <name evidence="7" type="ORF">ENU14_02020</name>
</gene>
<dbReference type="GO" id="GO:0004022">
    <property type="term" value="F:alcohol dehydrogenase (NAD+) activity"/>
    <property type="evidence" value="ECO:0007669"/>
    <property type="project" value="TreeGrafter"/>
</dbReference>
<sequence length="335" mass="37736">MKAMVLYKQMPIENNPLKYEEIDTPIVKNDNDVLIEVKYCGVCRTDLHIVEGELEALKLPLIPGHQIIGVIKETGREVDNVSKGERVGLPWLYWACGTCKFCKRDLENLCDRIVFTGYSVDGGYAEYIVANKDFVHKIPKNFNDHEAAPLMCAGAIGYRALRLTGLVEKRNGILGIFGFGSAGQLVLKTAKAIGLKTYVFTHSSWKKELAYKMGADWAGETSAEIDTKLDAAIVFAPVSWVLVEALKKTERGGRIVIGEIYMNPIEKLDYKLIWLEKEIKTVANVTRRDVREFLEIASKYNIIPDVEIYRLEDANKALTDLKHNKIRGQAVLKIK</sequence>
<evidence type="ECO:0000313" key="7">
    <source>
        <dbReference type="EMBL" id="HGM58350.1"/>
    </source>
</evidence>
<dbReference type="SUPFAM" id="SSF50129">
    <property type="entry name" value="GroES-like"/>
    <property type="match status" value="1"/>
</dbReference>
<dbReference type="InterPro" id="IPR011032">
    <property type="entry name" value="GroES-like_sf"/>
</dbReference>
<dbReference type="EMBL" id="DTAN01000119">
    <property type="protein sequence ID" value="HGU65178.1"/>
    <property type="molecule type" value="Genomic_DNA"/>
</dbReference>
<dbReference type="GO" id="GO:0005737">
    <property type="term" value="C:cytoplasm"/>
    <property type="evidence" value="ECO:0007669"/>
    <property type="project" value="TreeGrafter"/>
</dbReference>
<name>A0A7C4HB92_STAMA</name>
<reference evidence="7" key="1">
    <citation type="journal article" date="2020" name="mSystems">
        <title>Genome- and Community-Level Interaction Insights into Carbon Utilization and Element Cycling Functions of Hydrothermarchaeota in Hydrothermal Sediment.</title>
        <authorList>
            <person name="Zhou Z."/>
            <person name="Liu Y."/>
            <person name="Xu W."/>
            <person name="Pan J."/>
            <person name="Luo Z.H."/>
            <person name="Li M."/>
        </authorList>
    </citation>
    <scope>NUCLEOTIDE SEQUENCE [LARGE SCALE GENOMIC DNA]</scope>
    <source>
        <strain evidence="8">SpSt-622</strain>
        <strain evidence="7">SpSt-642</strain>
    </source>
</reference>
<dbReference type="EMBL" id="DTBJ01000016">
    <property type="protein sequence ID" value="HGM58350.1"/>
    <property type="molecule type" value="Genomic_DNA"/>
</dbReference>
<evidence type="ECO:0000256" key="3">
    <source>
        <dbReference type="ARBA" id="ARBA00022723"/>
    </source>
</evidence>
<dbReference type="InterPro" id="IPR013154">
    <property type="entry name" value="ADH-like_N"/>
</dbReference>
<dbReference type="SUPFAM" id="SSF51735">
    <property type="entry name" value="NAD(P)-binding Rossmann-fold domains"/>
    <property type="match status" value="1"/>
</dbReference>
<dbReference type="AlphaFoldDB" id="A0A7C4HB92"/>
<dbReference type="PANTHER" id="PTHR42940:SF8">
    <property type="entry name" value="VACUOLAR PROTEIN SORTING-ASSOCIATED PROTEIN 11"/>
    <property type="match status" value="1"/>
</dbReference>
<evidence type="ECO:0000259" key="6">
    <source>
        <dbReference type="Pfam" id="PF08240"/>
    </source>
</evidence>
<proteinExistence type="inferred from homology"/>
<dbReference type="Gene3D" id="3.40.50.720">
    <property type="entry name" value="NAD(P)-binding Rossmann-like Domain"/>
    <property type="match status" value="1"/>
</dbReference>
<comment type="similarity">
    <text evidence="2">Belongs to the zinc-containing alcohol dehydrogenase family.</text>
</comment>
<keyword evidence="5 7" id="KW-0560">Oxidoreductase</keyword>
<dbReference type="Pfam" id="PF08240">
    <property type="entry name" value="ADH_N"/>
    <property type="match status" value="1"/>
</dbReference>
<dbReference type="EC" id="1.-.-.-" evidence="7"/>
<dbReference type="InterPro" id="IPR036291">
    <property type="entry name" value="NAD(P)-bd_dom_sf"/>
</dbReference>
<keyword evidence="4" id="KW-0862">Zinc</keyword>
<protein>
    <submittedName>
        <fullName evidence="7">Zinc-binding alcohol dehydrogenase family protein</fullName>
        <ecNumber evidence="7">1.-.-.-</ecNumber>
    </submittedName>
</protein>
<evidence type="ECO:0000256" key="4">
    <source>
        <dbReference type="ARBA" id="ARBA00022833"/>
    </source>
</evidence>
<evidence type="ECO:0000313" key="8">
    <source>
        <dbReference type="EMBL" id="HGU65178.1"/>
    </source>
</evidence>
<evidence type="ECO:0000256" key="2">
    <source>
        <dbReference type="ARBA" id="ARBA00008072"/>
    </source>
</evidence>
<keyword evidence="3" id="KW-0479">Metal-binding</keyword>
<evidence type="ECO:0000256" key="5">
    <source>
        <dbReference type="ARBA" id="ARBA00023002"/>
    </source>
</evidence>
<dbReference type="PANTHER" id="PTHR42940">
    <property type="entry name" value="ALCOHOL DEHYDROGENASE 1-RELATED"/>
    <property type="match status" value="1"/>
</dbReference>
<dbReference type="Gene3D" id="3.90.180.10">
    <property type="entry name" value="Medium-chain alcohol dehydrogenases, catalytic domain"/>
    <property type="match status" value="1"/>
</dbReference>
<accession>A0A7C4HB92</accession>